<dbReference type="Gene3D" id="3.40.1400.10">
    <property type="entry name" value="Sugar-phosphate isomerase, RpiB/LacA/LacB"/>
    <property type="match status" value="1"/>
</dbReference>
<dbReference type="SUPFAM" id="SSF89623">
    <property type="entry name" value="Ribose/Galactose isomerase RpiB/AlsB"/>
    <property type="match status" value="1"/>
</dbReference>
<dbReference type="STRING" id="211165.GCA_000317285_05974"/>
<dbReference type="RefSeq" id="WP_016877979.1">
    <property type="nucleotide sequence ID" value="NZ_AJLN01000140.1"/>
</dbReference>
<dbReference type="OrthoDB" id="1778624at2"/>
<dbReference type="InterPro" id="IPR036569">
    <property type="entry name" value="RpiB_LacA_LacB_sf"/>
</dbReference>
<dbReference type="NCBIfam" id="NF004051">
    <property type="entry name" value="PRK05571.1"/>
    <property type="match status" value="1"/>
</dbReference>
<proteinExistence type="inferred from homology"/>
<evidence type="ECO:0000313" key="2">
    <source>
        <dbReference type="EMBL" id="RUR85848.1"/>
    </source>
</evidence>
<dbReference type="GO" id="GO:0016861">
    <property type="term" value="F:intramolecular oxidoreductase activity, interconverting aldoses and ketoses"/>
    <property type="evidence" value="ECO:0007669"/>
    <property type="project" value="UniProtKB-ARBA"/>
</dbReference>
<dbReference type="GO" id="GO:0005975">
    <property type="term" value="P:carbohydrate metabolic process"/>
    <property type="evidence" value="ECO:0007669"/>
    <property type="project" value="InterPro"/>
</dbReference>
<reference evidence="2 3" key="1">
    <citation type="journal article" date="2019" name="Genome Biol. Evol.">
        <title>Day and night: Metabolic profiles and evolutionary relationships of six axenic non-marine cyanobacteria.</title>
        <authorList>
            <person name="Will S.E."/>
            <person name="Henke P."/>
            <person name="Boedeker C."/>
            <person name="Huang S."/>
            <person name="Brinkmann H."/>
            <person name="Rohde M."/>
            <person name="Jarek M."/>
            <person name="Friedl T."/>
            <person name="Seufert S."/>
            <person name="Schumacher M."/>
            <person name="Overmann J."/>
            <person name="Neumann-Schaal M."/>
            <person name="Petersen J."/>
        </authorList>
    </citation>
    <scope>NUCLEOTIDE SEQUENCE [LARGE SCALE GENOMIC DNA]</scope>
    <source>
        <strain evidence="2 3">PCC 6912</strain>
    </source>
</reference>
<evidence type="ECO:0008006" key="4">
    <source>
        <dbReference type="Google" id="ProtNLM"/>
    </source>
</evidence>
<dbReference type="Proteomes" id="UP000268857">
    <property type="component" value="Unassembled WGS sequence"/>
</dbReference>
<sequence length="159" mass="17503">MKIALGADFYGFELKEALKQHLLKKGIEVEDLGISDRTATTPYYETATVVAQRVGKQQAERGILVCGTGMGMAIIANKHPGVYAAVCENPNAAEKSRSINNSNILTLGGFITSPESALEIVDTWLKTEFTQGWEPSIQEWLQNSMHDIADLEKQQFGKE</sequence>
<dbReference type="PIRSF" id="PIRSF005384">
    <property type="entry name" value="RpiB_LacA_B"/>
    <property type="match status" value="1"/>
</dbReference>
<organism evidence="2 3">
    <name type="scientific">Chlorogloeopsis fritschii PCC 6912</name>
    <dbReference type="NCBI Taxonomy" id="211165"/>
    <lineage>
        <taxon>Bacteria</taxon>
        <taxon>Bacillati</taxon>
        <taxon>Cyanobacteriota</taxon>
        <taxon>Cyanophyceae</taxon>
        <taxon>Nostocales</taxon>
        <taxon>Chlorogloeopsidaceae</taxon>
        <taxon>Chlorogloeopsis</taxon>
    </lineage>
</organism>
<dbReference type="EMBL" id="RSCJ01000002">
    <property type="protein sequence ID" value="RUR85848.1"/>
    <property type="molecule type" value="Genomic_DNA"/>
</dbReference>
<comment type="similarity">
    <text evidence="1">Belongs to the LacAB/RpiB family.</text>
</comment>
<gene>
    <name evidence="2" type="ORF">PCC6912_06730</name>
</gene>
<protein>
    <recommendedName>
        <fullName evidence="4">Ribose 5-phosphate isomerase B</fullName>
    </recommendedName>
</protein>
<dbReference type="Pfam" id="PF02502">
    <property type="entry name" value="LacAB_rpiB"/>
    <property type="match status" value="1"/>
</dbReference>
<comment type="caution">
    <text evidence="2">The sequence shown here is derived from an EMBL/GenBank/DDBJ whole genome shotgun (WGS) entry which is preliminary data.</text>
</comment>
<dbReference type="PANTHER" id="PTHR30345:SF0">
    <property type="entry name" value="DNA DAMAGE-REPAIR_TOLERATION PROTEIN DRT102"/>
    <property type="match status" value="1"/>
</dbReference>
<evidence type="ECO:0000256" key="1">
    <source>
        <dbReference type="ARBA" id="ARBA00008754"/>
    </source>
</evidence>
<name>A0A433NPT9_CHLFR</name>
<dbReference type="PANTHER" id="PTHR30345">
    <property type="entry name" value="RIBOSE-5-PHOSPHATE ISOMERASE B"/>
    <property type="match status" value="1"/>
</dbReference>
<keyword evidence="3" id="KW-1185">Reference proteome</keyword>
<accession>A0A433NPT9</accession>
<dbReference type="InterPro" id="IPR003500">
    <property type="entry name" value="RpiB_LacA_LacB"/>
</dbReference>
<evidence type="ECO:0000313" key="3">
    <source>
        <dbReference type="Proteomes" id="UP000268857"/>
    </source>
</evidence>
<dbReference type="AlphaFoldDB" id="A0A433NPT9"/>
<dbReference type="NCBIfam" id="TIGR00689">
    <property type="entry name" value="rpiB_lacA_lacB"/>
    <property type="match status" value="1"/>
</dbReference>